<evidence type="ECO:0000313" key="6">
    <source>
        <dbReference type="EMBL" id="APJ38156.1"/>
    </source>
</evidence>
<dbReference type="AlphaFoldDB" id="A0A1L4FRC6"/>
<gene>
    <name evidence="6" type="ORF">BLA55_00405</name>
</gene>
<organism evidence="6 7">
    <name type="scientific">Mycoplasmopsis pullorum</name>
    <dbReference type="NCBI Taxonomy" id="48003"/>
    <lineage>
        <taxon>Bacteria</taxon>
        <taxon>Bacillati</taxon>
        <taxon>Mycoplasmatota</taxon>
        <taxon>Mycoplasmoidales</taxon>
        <taxon>Metamycoplasmataceae</taxon>
        <taxon>Mycoplasmopsis</taxon>
    </lineage>
</organism>
<keyword evidence="2 5" id="KW-0812">Transmembrane</keyword>
<feature type="transmembrane region" description="Helical" evidence="5">
    <location>
        <begin position="248"/>
        <end position="268"/>
    </location>
</feature>
<dbReference type="PANTHER" id="PTHR33514:SF13">
    <property type="entry name" value="PROTEIN ABCI12, CHLOROPLASTIC"/>
    <property type="match status" value="1"/>
</dbReference>
<sequence>MKSVFGRYIPGDSYVHKLDPRIKIILTINYIVLTFISSYFIDTLLILLPLVITYVISTKRISPLINSVKFPLFITFFIFIINVYSLKYNDSSYKDWAIPIWKQKDIYITYEAINKTITLFLRIYIMIMVTTLLTNTTKPILLTKAIEDLLLPLKLFFVPVHIIAMIISISLRFIPTLLDEANRIVKAQTSRGVDFKNGKIKEKVVAFTTLIIPLFVSSFSKAEDLSNAMETRGYNPYKKRTRYRKLQFGLGDALVLLWLILLTSFIIINHVNAFDYLPNWYTYYFKIV</sequence>
<dbReference type="KEGG" id="mpul:BLA55_00405"/>
<reference evidence="7" key="1">
    <citation type="submission" date="2016-10" db="EMBL/GenBank/DDBJ databases">
        <authorList>
            <person name="Beylefeld A."/>
            <person name="Abolnik C."/>
        </authorList>
    </citation>
    <scope>NUCLEOTIDE SEQUENCE [LARGE SCALE GENOMIC DNA]</scope>
    <source>
        <strain evidence="7">B359_6</strain>
    </source>
</reference>
<keyword evidence="3 5" id="KW-1133">Transmembrane helix</keyword>
<dbReference type="PANTHER" id="PTHR33514">
    <property type="entry name" value="PROTEIN ABCI12, CHLOROPLASTIC"/>
    <property type="match status" value="1"/>
</dbReference>
<dbReference type="STRING" id="48003.BLA55_00405"/>
<dbReference type="Pfam" id="PF02361">
    <property type="entry name" value="CbiQ"/>
    <property type="match status" value="1"/>
</dbReference>
<dbReference type="OrthoDB" id="8075495at2"/>
<proteinExistence type="predicted"/>
<dbReference type="InterPro" id="IPR003339">
    <property type="entry name" value="ABC/ECF_trnsptr_transmembrane"/>
</dbReference>
<accession>A0A1L4FRC6</accession>
<dbReference type="EMBL" id="CP017813">
    <property type="protein sequence ID" value="APJ38156.1"/>
    <property type="molecule type" value="Genomic_DNA"/>
</dbReference>
<dbReference type="GO" id="GO:0005886">
    <property type="term" value="C:plasma membrane"/>
    <property type="evidence" value="ECO:0007669"/>
    <property type="project" value="UniProtKB-ARBA"/>
</dbReference>
<dbReference type="Proteomes" id="UP000184322">
    <property type="component" value="Chromosome"/>
</dbReference>
<dbReference type="CDD" id="cd16914">
    <property type="entry name" value="EcfT"/>
    <property type="match status" value="1"/>
</dbReference>
<comment type="subcellular location">
    <subcellularLocation>
        <location evidence="1">Membrane</location>
        <topology evidence="1">Multi-pass membrane protein</topology>
    </subcellularLocation>
</comment>
<dbReference type="RefSeq" id="WP_073372161.1">
    <property type="nucleotide sequence ID" value="NZ_CP017813.1"/>
</dbReference>
<feature type="transmembrane region" description="Helical" evidence="5">
    <location>
        <begin position="112"/>
        <end position="133"/>
    </location>
</feature>
<feature type="transmembrane region" description="Helical" evidence="5">
    <location>
        <begin position="153"/>
        <end position="174"/>
    </location>
</feature>
<keyword evidence="7" id="KW-1185">Reference proteome</keyword>
<evidence type="ECO:0000256" key="2">
    <source>
        <dbReference type="ARBA" id="ARBA00022692"/>
    </source>
</evidence>
<evidence type="ECO:0000256" key="1">
    <source>
        <dbReference type="ARBA" id="ARBA00004141"/>
    </source>
</evidence>
<name>A0A1L4FRC6_9BACT</name>
<evidence type="ECO:0000256" key="4">
    <source>
        <dbReference type="ARBA" id="ARBA00023136"/>
    </source>
</evidence>
<evidence type="ECO:0000256" key="3">
    <source>
        <dbReference type="ARBA" id="ARBA00022989"/>
    </source>
</evidence>
<protein>
    <submittedName>
        <fullName evidence="6">Cobalt ABC transporter permease</fullName>
    </submittedName>
</protein>
<feature type="transmembrane region" description="Helical" evidence="5">
    <location>
        <begin position="68"/>
        <end position="86"/>
    </location>
</feature>
<feature type="transmembrane region" description="Helical" evidence="5">
    <location>
        <begin position="30"/>
        <end position="56"/>
    </location>
</feature>
<keyword evidence="4 5" id="KW-0472">Membrane</keyword>
<evidence type="ECO:0000313" key="7">
    <source>
        <dbReference type="Proteomes" id="UP000184322"/>
    </source>
</evidence>
<evidence type="ECO:0000256" key="5">
    <source>
        <dbReference type="SAM" id="Phobius"/>
    </source>
</evidence>